<proteinExistence type="predicted"/>
<evidence type="ECO:0000313" key="2">
    <source>
        <dbReference type="Proteomes" id="UP001162030"/>
    </source>
</evidence>
<reference evidence="1 2" key="1">
    <citation type="submission" date="2023-03" db="EMBL/GenBank/DDBJ databases">
        <authorList>
            <person name="Pearce D."/>
        </authorList>
    </citation>
    <scope>NUCLEOTIDE SEQUENCE [LARGE SCALE GENOMIC DNA]</scope>
    <source>
        <strain evidence="1">Msz</strain>
    </source>
</reference>
<keyword evidence="2" id="KW-1185">Reference proteome</keyword>
<dbReference type="Proteomes" id="UP001162030">
    <property type="component" value="Chromosome"/>
</dbReference>
<sequence length="68" mass="7804">MDKFGVFSSRAADVLMFYRLDLDVFAGRTIVAVADERCSPKRSESKSYNKSVTESRIYLLRPSESCFR</sequence>
<protein>
    <submittedName>
        <fullName evidence="1">Uncharacterized protein</fullName>
    </submittedName>
</protein>
<evidence type="ECO:0000313" key="1">
    <source>
        <dbReference type="EMBL" id="CAI8826457.1"/>
    </source>
</evidence>
<organism evidence="1 2">
    <name type="scientific">Methylocaldum szegediense</name>
    <dbReference type="NCBI Taxonomy" id="73780"/>
    <lineage>
        <taxon>Bacteria</taxon>
        <taxon>Pseudomonadati</taxon>
        <taxon>Pseudomonadota</taxon>
        <taxon>Gammaproteobacteria</taxon>
        <taxon>Methylococcales</taxon>
        <taxon>Methylococcaceae</taxon>
        <taxon>Methylocaldum</taxon>
    </lineage>
</organism>
<dbReference type="EMBL" id="OX458333">
    <property type="protein sequence ID" value="CAI8826457.1"/>
    <property type="molecule type" value="Genomic_DNA"/>
</dbReference>
<accession>A0ABN8X222</accession>
<gene>
    <name evidence="1" type="ORF">MSZNOR_2061</name>
</gene>
<name>A0ABN8X222_9GAMM</name>